<dbReference type="Gene3D" id="3.40.50.300">
    <property type="entry name" value="P-loop containing nucleotide triphosphate hydrolases"/>
    <property type="match status" value="1"/>
</dbReference>
<dbReference type="InterPro" id="IPR015855">
    <property type="entry name" value="ABC_transpr_MalK-like"/>
</dbReference>
<feature type="domain" description="ABC transporter" evidence="5">
    <location>
        <begin position="4"/>
        <end position="234"/>
    </location>
</feature>
<dbReference type="AlphaFoldDB" id="A0A4V5NM45"/>
<evidence type="ECO:0000256" key="2">
    <source>
        <dbReference type="ARBA" id="ARBA00022448"/>
    </source>
</evidence>
<dbReference type="Proteomes" id="UP000306340">
    <property type="component" value="Unassembled WGS sequence"/>
</dbReference>
<dbReference type="GO" id="GO:0016887">
    <property type="term" value="F:ATP hydrolysis activity"/>
    <property type="evidence" value="ECO:0007669"/>
    <property type="project" value="InterPro"/>
</dbReference>
<dbReference type="Pfam" id="PF17912">
    <property type="entry name" value="OB_MalK"/>
    <property type="match status" value="1"/>
</dbReference>
<dbReference type="GO" id="GO:0005524">
    <property type="term" value="F:ATP binding"/>
    <property type="evidence" value="ECO:0007669"/>
    <property type="project" value="UniProtKB-KW"/>
</dbReference>
<dbReference type="SUPFAM" id="SSF50331">
    <property type="entry name" value="MOP-like"/>
    <property type="match status" value="1"/>
</dbReference>
<dbReference type="CDD" id="cd03301">
    <property type="entry name" value="ABC_MalK_N"/>
    <property type="match status" value="1"/>
</dbReference>
<dbReference type="SUPFAM" id="SSF52540">
    <property type="entry name" value="P-loop containing nucleoside triphosphate hydrolases"/>
    <property type="match status" value="1"/>
</dbReference>
<dbReference type="GO" id="GO:0008643">
    <property type="term" value="P:carbohydrate transport"/>
    <property type="evidence" value="ECO:0007669"/>
    <property type="project" value="InterPro"/>
</dbReference>
<dbReference type="PROSITE" id="PS00211">
    <property type="entry name" value="ABC_TRANSPORTER_1"/>
    <property type="match status" value="1"/>
</dbReference>
<dbReference type="Pfam" id="PF00005">
    <property type="entry name" value="ABC_tran"/>
    <property type="match status" value="1"/>
</dbReference>
<dbReference type="InterPro" id="IPR017871">
    <property type="entry name" value="ABC_transporter-like_CS"/>
</dbReference>
<dbReference type="PANTHER" id="PTHR43875:SF1">
    <property type="entry name" value="OSMOPROTECTIVE COMPOUNDS UPTAKE ATP-BINDING PROTEIN GGTA"/>
    <property type="match status" value="1"/>
</dbReference>
<keyword evidence="2" id="KW-0813">Transport</keyword>
<dbReference type="InterPro" id="IPR027417">
    <property type="entry name" value="P-loop_NTPase"/>
</dbReference>
<name>A0A4V5NM45_9RHOB</name>
<evidence type="ECO:0000256" key="4">
    <source>
        <dbReference type="ARBA" id="ARBA00022840"/>
    </source>
</evidence>
<dbReference type="Gene3D" id="2.40.50.140">
    <property type="entry name" value="Nucleic acid-binding proteins"/>
    <property type="match status" value="1"/>
</dbReference>
<evidence type="ECO:0000313" key="7">
    <source>
        <dbReference type="Proteomes" id="UP000306340"/>
    </source>
</evidence>
<dbReference type="SMART" id="SM00382">
    <property type="entry name" value="AAA"/>
    <property type="match status" value="1"/>
</dbReference>
<dbReference type="NCBIfam" id="NF008653">
    <property type="entry name" value="PRK11650.1"/>
    <property type="match status" value="1"/>
</dbReference>
<dbReference type="RefSeq" id="WP_136791867.1">
    <property type="nucleotide sequence ID" value="NZ_SWAU01000044.1"/>
</dbReference>
<gene>
    <name evidence="6" type="primary">ugpC</name>
    <name evidence="6" type="ORF">FAZ78_06745</name>
</gene>
<evidence type="ECO:0000256" key="3">
    <source>
        <dbReference type="ARBA" id="ARBA00022741"/>
    </source>
</evidence>
<comment type="caution">
    <text evidence="6">The sequence shown here is derived from an EMBL/GenBank/DDBJ whole genome shotgun (WGS) entry which is preliminary data.</text>
</comment>
<comment type="similarity">
    <text evidence="1">Belongs to the ABC transporter superfamily.</text>
</comment>
<dbReference type="InterPro" id="IPR003593">
    <property type="entry name" value="AAA+_ATPase"/>
</dbReference>
<keyword evidence="4 6" id="KW-0067">ATP-binding</keyword>
<dbReference type="InterPro" id="IPR008995">
    <property type="entry name" value="Mo/tungstate-bd_C_term_dom"/>
</dbReference>
<reference evidence="6 7" key="1">
    <citation type="submission" date="2019-04" db="EMBL/GenBank/DDBJ databases">
        <title>Crypto-aerobic microbial life in anoxic (sulfidic) marine sediments.</title>
        <authorList>
            <person name="Bhattacharya S."/>
            <person name="Roy C."/>
            <person name="Mondal N."/>
            <person name="Sarkar J."/>
            <person name="Mandal S."/>
            <person name="Rameez M.J."/>
            <person name="Ghosh W."/>
        </authorList>
    </citation>
    <scope>NUCLEOTIDE SEQUENCE [LARGE SCALE GENOMIC DNA]</scope>
    <source>
        <strain evidence="6 7">SBBC</strain>
    </source>
</reference>
<dbReference type="GO" id="GO:0055052">
    <property type="term" value="C:ATP-binding cassette (ABC) transporter complex, substrate-binding subunit-containing"/>
    <property type="evidence" value="ECO:0007669"/>
    <property type="project" value="TreeGrafter"/>
</dbReference>
<evidence type="ECO:0000313" key="6">
    <source>
        <dbReference type="EMBL" id="TKA97327.1"/>
    </source>
</evidence>
<evidence type="ECO:0000259" key="5">
    <source>
        <dbReference type="PROSITE" id="PS50893"/>
    </source>
</evidence>
<dbReference type="InterPro" id="IPR003439">
    <property type="entry name" value="ABC_transporter-like_ATP-bd"/>
</dbReference>
<dbReference type="InterPro" id="IPR012340">
    <property type="entry name" value="NA-bd_OB-fold"/>
</dbReference>
<dbReference type="InterPro" id="IPR040582">
    <property type="entry name" value="OB_MalK-like"/>
</dbReference>
<proteinExistence type="inferred from homology"/>
<organism evidence="6 7">
    <name type="scientific">Cereibacter changlensis</name>
    <dbReference type="NCBI Taxonomy" id="402884"/>
    <lineage>
        <taxon>Bacteria</taxon>
        <taxon>Pseudomonadati</taxon>
        <taxon>Pseudomonadota</taxon>
        <taxon>Alphaproteobacteria</taxon>
        <taxon>Rhodobacterales</taxon>
        <taxon>Paracoccaceae</taxon>
        <taxon>Cereibacter</taxon>
    </lineage>
</organism>
<dbReference type="GO" id="GO:0140359">
    <property type="term" value="F:ABC-type transporter activity"/>
    <property type="evidence" value="ECO:0007669"/>
    <property type="project" value="InterPro"/>
</dbReference>
<accession>A0A4V5NM45</accession>
<evidence type="ECO:0000256" key="1">
    <source>
        <dbReference type="ARBA" id="ARBA00005417"/>
    </source>
</evidence>
<dbReference type="FunFam" id="3.40.50.300:FF:000042">
    <property type="entry name" value="Maltose/maltodextrin ABC transporter, ATP-binding protein"/>
    <property type="match status" value="1"/>
</dbReference>
<keyword evidence="3" id="KW-0547">Nucleotide-binding</keyword>
<dbReference type="InterPro" id="IPR047641">
    <property type="entry name" value="ABC_transpr_MalK/UgpC-like"/>
</dbReference>
<dbReference type="PANTHER" id="PTHR43875">
    <property type="entry name" value="MALTODEXTRIN IMPORT ATP-BINDING PROTEIN MSMX"/>
    <property type="match status" value="1"/>
</dbReference>
<dbReference type="Gene3D" id="2.40.50.100">
    <property type="match status" value="1"/>
</dbReference>
<dbReference type="EMBL" id="SWAU01000044">
    <property type="protein sequence ID" value="TKA97327.1"/>
    <property type="molecule type" value="Genomic_DNA"/>
</dbReference>
<sequence>MARISLEKIVKRYGGMEAIHGVDLEVEDGEFVAFVGPSGCGKSTMLRMIAGLEEISGGRMLIGDTLVNDIEPKGRDVAMVFQDYALYPHMTVRDNIGFGLKMRGEPADAIRRKVDEAARMLQLDELLDRRPGQLSGGQRQRVAMGRAIVRKPKVFLFDEPLSNLDAKLRVEMRTQIKRLHRLLKTTTIYVTHDQVEAMTLADRVVVLRKGDIIQQGRPLELYERPSCRFVAEFIGSPQMNILPGRVASSDRGPVVEFDGGAIQLSHLPAPVGTAVDIGLRPEHLTPCDAAEADLVVEVDVLEELGSDTLAICLLGQRELTVRVPADRADALDRRQPLLFDRRNLHLFDGQSGQRIDFDA</sequence>
<protein>
    <submittedName>
        <fullName evidence="6">sn-glycerol-3-phosphate ABC transporter ATP-binding protein UgpC</fullName>
    </submittedName>
</protein>
<dbReference type="PROSITE" id="PS50893">
    <property type="entry name" value="ABC_TRANSPORTER_2"/>
    <property type="match status" value="1"/>
</dbReference>